<sequence>MVTTPLPRTNAALPFHSDFWPSSLLTGHYHRSPSRRSLSRPGRHRHPLTQATTVPQQHPSATVSFSTTEDTASNPPASSTVVSTAAASSLAAPTDPAHSLQQRHPPICHSSA</sequence>
<proteinExistence type="predicted"/>
<dbReference type="AlphaFoldDB" id="A0A4U5NAU5"/>
<feature type="compositionally biased region" description="Basic residues" evidence="1">
    <location>
        <begin position="28"/>
        <end position="47"/>
    </location>
</feature>
<evidence type="ECO:0000256" key="1">
    <source>
        <dbReference type="SAM" id="MobiDB-lite"/>
    </source>
</evidence>
<gene>
    <name evidence="2" type="ORF">D5086_0000270280</name>
</gene>
<feature type="compositionally biased region" description="Low complexity" evidence="1">
    <location>
        <begin position="75"/>
        <end position="97"/>
    </location>
</feature>
<feature type="compositionally biased region" description="Polar residues" evidence="1">
    <location>
        <begin position="49"/>
        <end position="74"/>
    </location>
</feature>
<protein>
    <submittedName>
        <fullName evidence="2">Uncharacterized protein</fullName>
    </submittedName>
</protein>
<evidence type="ECO:0000313" key="2">
    <source>
        <dbReference type="EMBL" id="TKR79660.1"/>
    </source>
</evidence>
<reference evidence="2" key="1">
    <citation type="submission" date="2018-10" db="EMBL/GenBank/DDBJ databases">
        <title>Population genomic analysis revealed the cold adaptation of white poplar.</title>
        <authorList>
            <person name="Liu Y.-J."/>
        </authorList>
    </citation>
    <scope>NUCLEOTIDE SEQUENCE [LARGE SCALE GENOMIC DNA]</scope>
    <source>
        <strain evidence="2">PAL-ZL1</strain>
    </source>
</reference>
<feature type="region of interest" description="Disordered" evidence="1">
    <location>
        <begin position="22"/>
        <end position="112"/>
    </location>
</feature>
<name>A0A4U5NAU5_POPAL</name>
<dbReference type="EMBL" id="RCHU01001036">
    <property type="protein sequence ID" value="TKR79660.1"/>
    <property type="molecule type" value="Genomic_DNA"/>
</dbReference>
<accession>A0A4U5NAU5</accession>
<organism evidence="2">
    <name type="scientific">Populus alba</name>
    <name type="common">White poplar</name>
    <dbReference type="NCBI Taxonomy" id="43335"/>
    <lineage>
        <taxon>Eukaryota</taxon>
        <taxon>Viridiplantae</taxon>
        <taxon>Streptophyta</taxon>
        <taxon>Embryophyta</taxon>
        <taxon>Tracheophyta</taxon>
        <taxon>Spermatophyta</taxon>
        <taxon>Magnoliopsida</taxon>
        <taxon>eudicotyledons</taxon>
        <taxon>Gunneridae</taxon>
        <taxon>Pentapetalae</taxon>
        <taxon>rosids</taxon>
        <taxon>fabids</taxon>
        <taxon>Malpighiales</taxon>
        <taxon>Salicaceae</taxon>
        <taxon>Saliceae</taxon>
        <taxon>Populus</taxon>
    </lineage>
</organism>
<comment type="caution">
    <text evidence="2">The sequence shown here is derived from an EMBL/GenBank/DDBJ whole genome shotgun (WGS) entry which is preliminary data.</text>
</comment>